<feature type="compositionally biased region" description="Low complexity" evidence="1">
    <location>
        <begin position="430"/>
        <end position="441"/>
    </location>
</feature>
<evidence type="ECO:0000256" key="1">
    <source>
        <dbReference type="SAM" id="MobiDB-lite"/>
    </source>
</evidence>
<sequence length="448" mass="48314">MENLSLVDHHCHGLLTRDLSRPDFERMLTESDEPAPAGTTLFDSHVGFAVRRWCAPVLDLAPRSSPEDYLARRGELGVEEVNRRFLRAAGIGAFCVDAGYLPEPLMSAGELAVACDATGHDILRLERLAETLAVDIVTGQLGVNHFADTIRERIAGASPTTVGLKSVAAYRVGLALPAARPTDREVTAAVRDWMALIRRGVPIRLANPLLHAFLIWTGVDAGLPIQIHVGYGDADLDLDRCNPLLLTGLLRALAPTGVPVMLLHCYPYHREAGYLAQILPTVHMDVGLALQNLGRRAPVLLGEALELVPFSRFLFSTDAFGLGELYLLGSLLFRRALSTVLADGIADGDWTEQDATRLAEMIGVGNARRVYRLDEPGRETAAVTASRLPTATATATTTADTTRPAETRPERAQPTAAQPEGAQPEETETQPAPAQLAPAAARSRSSKR</sequence>
<dbReference type="SUPFAM" id="SSF51556">
    <property type="entry name" value="Metallo-dependent hydrolases"/>
    <property type="match status" value="1"/>
</dbReference>
<organism evidence="3 4">
    <name type="scientific">Parafrankia irregularis</name>
    <dbReference type="NCBI Taxonomy" id="795642"/>
    <lineage>
        <taxon>Bacteria</taxon>
        <taxon>Bacillati</taxon>
        <taxon>Actinomycetota</taxon>
        <taxon>Actinomycetes</taxon>
        <taxon>Frankiales</taxon>
        <taxon>Frankiaceae</taxon>
        <taxon>Parafrankia</taxon>
    </lineage>
</organism>
<dbReference type="GO" id="GO:0016787">
    <property type="term" value="F:hydrolase activity"/>
    <property type="evidence" value="ECO:0007669"/>
    <property type="project" value="InterPro"/>
</dbReference>
<dbReference type="AlphaFoldDB" id="A0A0S4QY90"/>
<dbReference type="PANTHER" id="PTHR43383">
    <property type="entry name" value="NODULIN 6"/>
    <property type="match status" value="1"/>
</dbReference>
<reference evidence="4" key="1">
    <citation type="submission" date="2015-11" db="EMBL/GenBank/DDBJ databases">
        <authorList>
            <person name="Varghese N."/>
        </authorList>
    </citation>
    <scope>NUCLEOTIDE SEQUENCE [LARGE SCALE GENOMIC DNA]</scope>
    <source>
        <strain evidence="4">DSM 45899</strain>
    </source>
</reference>
<dbReference type="Proteomes" id="UP000198802">
    <property type="component" value="Unassembled WGS sequence"/>
</dbReference>
<protein>
    <recommendedName>
        <fullName evidence="2">Amidohydrolase-related domain-containing protein</fullName>
    </recommendedName>
</protein>
<accession>A0A0S4QY90</accession>
<evidence type="ECO:0000313" key="4">
    <source>
        <dbReference type="Proteomes" id="UP000198802"/>
    </source>
</evidence>
<evidence type="ECO:0000259" key="2">
    <source>
        <dbReference type="Pfam" id="PF04909"/>
    </source>
</evidence>
<evidence type="ECO:0000313" key="3">
    <source>
        <dbReference type="EMBL" id="CUU60185.1"/>
    </source>
</evidence>
<dbReference type="InterPro" id="IPR032466">
    <property type="entry name" value="Metal_Hydrolase"/>
</dbReference>
<feature type="domain" description="Amidohydrolase-related" evidence="2">
    <location>
        <begin position="219"/>
        <end position="373"/>
    </location>
</feature>
<keyword evidence="4" id="KW-1185">Reference proteome</keyword>
<name>A0A0S4QY90_9ACTN</name>
<gene>
    <name evidence="3" type="ORF">Ga0074812_13648</name>
</gene>
<dbReference type="Pfam" id="PF04909">
    <property type="entry name" value="Amidohydro_2"/>
    <property type="match status" value="1"/>
</dbReference>
<proteinExistence type="predicted"/>
<feature type="compositionally biased region" description="Low complexity" evidence="1">
    <location>
        <begin position="384"/>
        <end position="402"/>
    </location>
</feature>
<dbReference type="InterPro" id="IPR006680">
    <property type="entry name" value="Amidohydro-rel"/>
</dbReference>
<dbReference type="EMBL" id="FAOZ01000036">
    <property type="protein sequence ID" value="CUU60185.1"/>
    <property type="molecule type" value="Genomic_DNA"/>
</dbReference>
<dbReference type="PANTHER" id="PTHR43383:SF2">
    <property type="entry name" value="AMIDOHYDROLASE 2 FAMILY PROTEIN"/>
    <property type="match status" value="1"/>
</dbReference>
<dbReference type="Gene3D" id="3.20.20.140">
    <property type="entry name" value="Metal-dependent hydrolases"/>
    <property type="match status" value="1"/>
</dbReference>
<feature type="region of interest" description="Disordered" evidence="1">
    <location>
        <begin position="381"/>
        <end position="448"/>
    </location>
</feature>